<feature type="transmembrane region" description="Helical" evidence="1">
    <location>
        <begin position="142"/>
        <end position="165"/>
    </location>
</feature>
<evidence type="ECO:0000313" key="2">
    <source>
        <dbReference type="EMBL" id="WYF43340.1"/>
    </source>
</evidence>
<proteinExistence type="predicted"/>
<accession>A0AAU6PZA6</accession>
<organism evidence="2">
    <name type="scientific">Deinococcus sp. VB142</name>
    <dbReference type="NCBI Taxonomy" id="3112952"/>
    <lineage>
        <taxon>Bacteria</taxon>
        <taxon>Thermotogati</taxon>
        <taxon>Deinococcota</taxon>
        <taxon>Deinococci</taxon>
        <taxon>Deinococcales</taxon>
        <taxon>Deinococcaceae</taxon>
        <taxon>Deinococcus</taxon>
    </lineage>
</organism>
<name>A0AAU6PZA6_9DEIO</name>
<keyword evidence="1" id="KW-0812">Transmembrane</keyword>
<sequence length="201" mass="21254">MNQSASSRPALALPFGPMLLGGVGTGLLLTAGRTLQLMGELWPLTADLPGQVRREEVPATLLDTVNLHLGTQGVTTLLGLLGGGLALSLAFALHRRAAGHRLTRGPVTVFSWGLRLLTAALPIVVGAARLSGRASPLSTDSFGILSLVMPLLLLVPLACLTWFTLGRLGGWLALTDRFEQTPDNNRHLQQAFHRVSHPPAG</sequence>
<evidence type="ECO:0000256" key="1">
    <source>
        <dbReference type="SAM" id="Phobius"/>
    </source>
</evidence>
<keyword evidence="1" id="KW-0472">Membrane</keyword>
<dbReference type="RefSeq" id="WP_339093929.1">
    <property type="nucleotide sequence ID" value="NZ_CP149782.1"/>
</dbReference>
<reference evidence="2" key="1">
    <citation type="submission" date="2024-03" db="EMBL/GenBank/DDBJ databases">
        <title>Deinococcus weizhi sp. nov., isolated from human skin.</title>
        <authorList>
            <person name="Wei Z."/>
            <person name="Tian F."/>
            <person name="Yang C."/>
            <person name="Xin L.T."/>
            <person name="Wen Z.J."/>
            <person name="Lan K.C."/>
            <person name="Yu L."/>
            <person name="Zhe W."/>
            <person name="Dan F.D."/>
            <person name="Jun W."/>
            <person name="Rui Z."/>
            <person name="Yong X.J."/>
            <person name="Ting Y."/>
            <person name="Wei X."/>
            <person name="Xu Z.G."/>
            <person name="Xin Z."/>
            <person name="Dong F.G."/>
            <person name="Ni X.M."/>
            <person name="Zheng M.G."/>
            <person name="Chun Y."/>
            <person name="Qian W.X."/>
        </authorList>
    </citation>
    <scope>NUCLEOTIDE SEQUENCE</scope>
    <source>
        <strain evidence="2">VB142</strain>
    </source>
</reference>
<feature type="transmembrane region" description="Helical" evidence="1">
    <location>
        <begin position="12"/>
        <end position="32"/>
    </location>
</feature>
<feature type="transmembrane region" description="Helical" evidence="1">
    <location>
        <begin position="74"/>
        <end position="93"/>
    </location>
</feature>
<dbReference type="EMBL" id="CP149782">
    <property type="protein sequence ID" value="WYF43340.1"/>
    <property type="molecule type" value="Genomic_DNA"/>
</dbReference>
<protein>
    <submittedName>
        <fullName evidence="2">Uncharacterized protein</fullName>
    </submittedName>
</protein>
<keyword evidence="1" id="KW-1133">Transmembrane helix</keyword>
<dbReference type="AlphaFoldDB" id="A0AAU6PZA6"/>
<feature type="transmembrane region" description="Helical" evidence="1">
    <location>
        <begin position="105"/>
        <end position="130"/>
    </location>
</feature>
<gene>
    <name evidence="2" type="ORF">WDJ50_07820</name>
</gene>